<protein>
    <submittedName>
        <fullName evidence="1">Uncharacterized protein</fullName>
    </submittedName>
</protein>
<proteinExistence type="predicted"/>
<organism evidence="1 2">
    <name type="scientific">Enterobacter phage SDFMU_EhYP</name>
    <dbReference type="NCBI Taxonomy" id="3076128"/>
    <lineage>
        <taxon>Viruses</taxon>
        <taxon>Duplodnaviria</taxon>
        <taxon>Heunggongvirae</taxon>
        <taxon>Uroviricota</taxon>
        <taxon>Caudoviricetes</taxon>
        <taxon>Autographivirales</taxon>
        <taxon>Autoscriptoviridae</taxon>
        <taxon>Slopekvirinae</taxon>
        <taxon>Koutsourovirus</taxon>
        <taxon>Koutsourovirus EhYP</taxon>
    </lineage>
</organism>
<evidence type="ECO:0000313" key="2">
    <source>
        <dbReference type="Proteomes" id="UP001305490"/>
    </source>
</evidence>
<reference evidence="1 2" key="1">
    <citation type="submission" date="2023-04" db="EMBL/GenBank/DDBJ databases">
        <authorList>
            <person name="Zhang K."/>
        </authorList>
    </citation>
    <scope>NUCLEOTIDE SEQUENCE [LARGE SCALE GENOMIC DNA]</scope>
</reference>
<evidence type="ECO:0000313" key="1">
    <source>
        <dbReference type="EMBL" id="WNO29990.1"/>
    </source>
</evidence>
<dbReference type="Proteomes" id="UP001305490">
    <property type="component" value="Segment"/>
</dbReference>
<sequence length="113" mass="13296">MALLRYSVRYYIHLLGEDSTMHRLDLLDTLNTALRYRLWAASAEYNTVQDVPDYTEYELWVMLGKPRNMQLLGIGYYIVEAAGQCLTLRVWDEGNTEEAQNQLRRVYKTLEDV</sequence>
<name>A0AA96KS87_9CAUD</name>
<accession>A0AA96KS87</accession>
<dbReference type="EMBL" id="OQ884031">
    <property type="protein sequence ID" value="WNO29990.1"/>
    <property type="molecule type" value="Genomic_DNA"/>
</dbReference>
<keyword evidence="2" id="KW-1185">Reference proteome</keyword>